<reference evidence="10" key="1">
    <citation type="submission" date="2025-08" db="UniProtKB">
        <authorList>
            <consortium name="RefSeq"/>
        </authorList>
    </citation>
    <scope>IDENTIFICATION</scope>
    <source>
        <tissue evidence="10">Total insect</tissue>
    </source>
</reference>
<evidence type="ECO:0000256" key="3">
    <source>
        <dbReference type="ARBA" id="ARBA00022475"/>
    </source>
</evidence>
<protein>
    <submittedName>
        <fullName evidence="10">Gustatory receptor for sugar taste 64d-like isoform X2</fullName>
    </submittedName>
</protein>
<sequence length="379" mass="42769">MSVHHIPIMAKKVLSARHRPGNVVAVQPVAHVGPWKHVAESLSDDELLLSTAAAQGSFRALTEHLVASGCYFGVLPAPRDALLTFRWRSAKVFLSVVVAWLLACRILIYFYCVYVGYNTVLEIVVSTEILLELFTYPLSKEVDQFDSFSEMLEDYYNRLFNNVAQAIAYHPVVLVVAQLTVIATNLVLNFNDVFLMSVSFTICRRFHELRTTVSRDAQQVASHSYWQLARENFSDLSELTRKVDHYISFLMLLSCLNNFFSICIQLQHTVRPSSATPGIVRQLYFCFSFAFVLLRFGAMVFAASSIPEETKAIKRALYSVPSAHFSEEIGRFLSQATTDDVTLTGLGLFTITRSFILTMLGSIATYEILLVQMYKSDNF</sequence>
<evidence type="ECO:0000256" key="5">
    <source>
        <dbReference type="ARBA" id="ARBA00022989"/>
    </source>
</evidence>
<dbReference type="Pfam" id="PF06151">
    <property type="entry name" value="Trehalose_recp"/>
    <property type="match status" value="1"/>
</dbReference>
<dbReference type="OrthoDB" id="5800391at2759"/>
<evidence type="ECO:0000256" key="6">
    <source>
        <dbReference type="ARBA" id="ARBA00023136"/>
    </source>
</evidence>
<accession>A0A6P8YFV7</accession>
<dbReference type="PANTHER" id="PTHR21421:SF29">
    <property type="entry name" value="GUSTATORY RECEPTOR 5A FOR TREHALOSE-RELATED"/>
    <property type="match status" value="1"/>
</dbReference>
<evidence type="ECO:0000313" key="10">
    <source>
        <dbReference type="RefSeq" id="XP_034232807.1"/>
    </source>
</evidence>
<dbReference type="GO" id="GO:0005886">
    <property type="term" value="C:plasma membrane"/>
    <property type="evidence" value="ECO:0007669"/>
    <property type="project" value="UniProtKB-SubCell"/>
</dbReference>
<keyword evidence="9" id="KW-1185">Reference proteome</keyword>
<feature type="transmembrane region" description="Helical" evidence="8">
    <location>
        <begin position="355"/>
        <end position="374"/>
    </location>
</feature>
<feature type="transmembrane region" description="Helical" evidence="8">
    <location>
        <begin position="282"/>
        <end position="306"/>
    </location>
</feature>
<dbReference type="PANTHER" id="PTHR21421">
    <property type="entry name" value="GUSTATORY RECEPTOR"/>
    <property type="match status" value="1"/>
</dbReference>
<gene>
    <name evidence="10" type="primary">LOC117640415</name>
</gene>
<feature type="transmembrane region" description="Helical" evidence="8">
    <location>
        <begin position="92"/>
        <end position="117"/>
    </location>
</feature>
<dbReference type="Proteomes" id="UP000515158">
    <property type="component" value="Unplaced"/>
</dbReference>
<evidence type="ECO:0000256" key="1">
    <source>
        <dbReference type="ARBA" id="ARBA00004651"/>
    </source>
</evidence>
<keyword evidence="5 8" id="KW-1133">Transmembrane helix</keyword>
<feature type="transmembrane region" description="Helical" evidence="8">
    <location>
        <begin position="246"/>
        <end position="270"/>
    </location>
</feature>
<dbReference type="GeneID" id="117640415"/>
<evidence type="ECO:0000256" key="7">
    <source>
        <dbReference type="ARBA" id="ARBA00023170"/>
    </source>
</evidence>
<feature type="transmembrane region" description="Helical" evidence="8">
    <location>
        <begin position="167"/>
        <end position="188"/>
    </location>
</feature>
<dbReference type="AlphaFoldDB" id="A0A6P8YFV7"/>
<organism evidence="10">
    <name type="scientific">Thrips palmi</name>
    <name type="common">Melon thrips</name>
    <dbReference type="NCBI Taxonomy" id="161013"/>
    <lineage>
        <taxon>Eukaryota</taxon>
        <taxon>Metazoa</taxon>
        <taxon>Ecdysozoa</taxon>
        <taxon>Arthropoda</taxon>
        <taxon>Hexapoda</taxon>
        <taxon>Insecta</taxon>
        <taxon>Pterygota</taxon>
        <taxon>Neoptera</taxon>
        <taxon>Paraneoptera</taxon>
        <taxon>Thysanoptera</taxon>
        <taxon>Terebrantia</taxon>
        <taxon>Thripoidea</taxon>
        <taxon>Thripidae</taxon>
        <taxon>Thrips</taxon>
    </lineage>
</organism>
<keyword evidence="6 8" id="KW-0472">Membrane</keyword>
<evidence type="ECO:0000256" key="4">
    <source>
        <dbReference type="ARBA" id="ARBA00022692"/>
    </source>
</evidence>
<comment type="subcellular location">
    <subcellularLocation>
        <location evidence="1">Cell membrane</location>
        <topology evidence="1">Multi-pass membrane protein</topology>
    </subcellularLocation>
</comment>
<keyword evidence="7" id="KW-0675">Receptor</keyword>
<dbReference type="RefSeq" id="XP_034232807.1">
    <property type="nucleotide sequence ID" value="XM_034376916.1"/>
</dbReference>
<evidence type="ECO:0000313" key="9">
    <source>
        <dbReference type="Proteomes" id="UP000515158"/>
    </source>
</evidence>
<dbReference type="InterPro" id="IPR009318">
    <property type="entry name" value="Gustatory_rcpt"/>
</dbReference>
<evidence type="ECO:0000256" key="2">
    <source>
        <dbReference type="ARBA" id="ARBA00005327"/>
    </source>
</evidence>
<evidence type="ECO:0000256" key="8">
    <source>
        <dbReference type="SAM" id="Phobius"/>
    </source>
</evidence>
<keyword evidence="3" id="KW-1003">Cell membrane</keyword>
<keyword evidence="4 8" id="KW-0812">Transmembrane</keyword>
<dbReference type="GO" id="GO:0008527">
    <property type="term" value="F:taste receptor activity"/>
    <property type="evidence" value="ECO:0007669"/>
    <property type="project" value="InterPro"/>
</dbReference>
<dbReference type="GO" id="GO:0050916">
    <property type="term" value="P:sensory perception of sweet taste"/>
    <property type="evidence" value="ECO:0007669"/>
    <property type="project" value="UniProtKB-ARBA"/>
</dbReference>
<comment type="similarity">
    <text evidence="2">Belongs to the insect chemoreceptor superfamily. Gustatory receptor (GR) family. Gr5a subfamily.</text>
</comment>
<proteinExistence type="inferred from homology"/>
<name>A0A6P8YFV7_THRPL</name>